<evidence type="ECO:0000313" key="8">
    <source>
        <dbReference type="EMBL" id="OOF69794.1"/>
    </source>
</evidence>
<keyword evidence="3 6" id="KW-0812">Transmembrane</keyword>
<keyword evidence="5 6" id="KW-0472">Membrane</keyword>
<evidence type="ECO:0000256" key="4">
    <source>
        <dbReference type="ARBA" id="ARBA00022989"/>
    </source>
</evidence>
<dbReference type="Gene3D" id="1.20.120.1220">
    <property type="match status" value="1"/>
</dbReference>
<proteinExistence type="predicted"/>
<evidence type="ECO:0000256" key="1">
    <source>
        <dbReference type="ARBA" id="ARBA00004651"/>
    </source>
</evidence>
<evidence type="ECO:0000256" key="5">
    <source>
        <dbReference type="ARBA" id="ARBA00023136"/>
    </source>
</evidence>
<keyword evidence="9" id="KW-1185">Reference proteome</keyword>
<comment type="subcellular location">
    <subcellularLocation>
        <location evidence="1">Cell membrane</location>
        <topology evidence="1">Multi-pass membrane protein</topology>
    </subcellularLocation>
</comment>
<evidence type="ECO:0000259" key="7">
    <source>
        <dbReference type="Pfam" id="PF01478"/>
    </source>
</evidence>
<keyword evidence="4 6" id="KW-1133">Transmembrane helix</keyword>
<organism evidence="8 9">
    <name type="scientific">Rodentibacter caecimuris</name>
    <dbReference type="NCBI Taxonomy" id="1796644"/>
    <lineage>
        <taxon>Bacteria</taxon>
        <taxon>Pseudomonadati</taxon>
        <taxon>Pseudomonadota</taxon>
        <taxon>Gammaproteobacteria</taxon>
        <taxon>Pasteurellales</taxon>
        <taxon>Pasteurellaceae</taxon>
        <taxon>Rodentibacter</taxon>
    </lineage>
</organism>
<evidence type="ECO:0000256" key="3">
    <source>
        <dbReference type="ARBA" id="ARBA00022692"/>
    </source>
</evidence>
<keyword evidence="2" id="KW-1003">Cell membrane</keyword>
<dbReference type="PANTHER" id="PTHR36506">
    <property type="entry name" value="PREFLAGELLIN PEPTIDASE"/>
    <property type="match status" value="1"/>
</dbReference>
<dbReference type="Pfam" id="PF01478">
    <property type="entry name" value="Peptidase_A24"/>
    <property type="match status" value="1"/>
</dbReference>
<sequence>MKEYLVPLLNFAVILLLIDISWTDIRVRIISNKSIMLLLAVILVFSYLRYDTVFIFSSLVSLCVGFILFVLKVIGAGDIKLISVLILAVPNYQIISFLFFTTFSGLLLIIIGWIFFRNEIKSKGLPYGVAISTGFLINSILFG</sequence>
<dbReference type="InterPro" id="IPR052218">
    <property type="entry name" value="Preflagellin_Peptidase"/>
</dbReference>
<dbReference type="Proteomes" id="UP000188820">
    <property type="component" value="Unassembled WGS sequence"/>
</dbReference>
<dbReference type="RefSeq" id="WP_077463198.1">
    <property type="nucleotide sequence ID" value="NZ_MLAA01000023.1"/>
</dbReference>
<evidence type="ECO:0000313" key="9">
    <source>
        <dbReference type="Proteomes" id="UP000188820"/>
    </source>
</evidence>
<dbReference type="InterPro" id="IPR000045">
    <property type="entry name" value="Prepilin_IV_endopep_pep"/>
</dbReference>
<dbReference type="EMBL" id="MLAA01000023">
    <property type="protein sequence ID" value="OOF69794.1"/>
    <property type="molecule type" value="Genomic_DNA"/>
</dbReference>
<gene>
    <name evidence="8" type="ORF">BKG89_05585</name>
</gene>
<protein>
    <submittedName>
        <fullName evidence="8">Flp operon protein B</fullName>
    </submittedName>
</protein>
<accession>A0ABX3KX57</accession>
<feature type="transmembrane region" description="Helical" evidence="6">
    <location>
        <begin position="53"/>
        <end position="74"/>
    </location>
</feature>
<evidence type="ECO:0000256" key="6">
    <source>
        <dbReference type="SAM" id="Phobius"/>
    </source>
</evidence>
<evidence type="ECO:0000256" key="2">
    <source>
        <dbReference type="ARBA" id="ARBA00022475"/>
    </source>
</evidence>
<dbReference type="PANTHER" id="PTHR36506:SF1">
    <property type="entry name" value="PREFLAGELLIN PEPTIDASE"/>
    <property type="match status" value="1"/>
</dbReference>
<comment type="caution">
    <text evidence="8">The sequence shown here is derived from an EMBL/GenBank/DDBJ whole genome shotgun (WGS) entry which is preliminary data.</text>
</comment>
<feature type="transmembrane region" description="Helical" evidence="6">
    <location>
        <begin position="94"/>
        <end position="116"/>
    </location>
</feature>
<feature type="transmembrane region" description="Helical" evidence="6">
    <location>
        <begin position="5"/>
        <end position="23"/>
    </location>
</feature>
<feature type="transmembrane region" description="Helical" evidence="6">
    <location>
        <begin position="29"/>
        <end position="48"/>
    </location>
</feature>
<feature type="domain" description="Prepilin type IV endopeptidase peptidase" evidence="7">
    <location>
        <begin position="12"/>
        <end position="110"/>
    </location>
</feature>
<name>A0ABX3KX57_9PAST</name>
<reference evidence="8 9" key="1">
    <citation type="submission" date="2016-10" db="EMBL/GenBank/DDBJ databases">
        <title>Rodentibacter gen. nov. and new species.</title>
        <authorList>
            <person name="Christensen H."/>
        </authorList>
    </citation>
    <scope>NUCLEOTIDE SEQUENCE [LARGE SCALE GENOMIC DNA]</scope>
    <source>
        <strain evidence="8 9">1998236014</strain>
    </source>
</reference>